<keyword evidence="16" id="KW-1185">Reference proteome</keyword>
<dbReference type="PANTHER" id="PTHR22930">
    <property type="match status" value="1"/>
</dbReference>
<evidence type="ECO:0000256" key="6">
    <source>
        <dbReference type="ARBA" id="ARBA00022490"/>
    </source>
</evidence>
<evidence type="ECO:0000256" key="7">
    <source>
        <dbReference type="ARBA" id="ARBA00022722"/>
    </source>
</evidence>
<evidence type="ECO:0000256" key="5">
    <source>
        <dbReference type="ARBA" id="ARBA00015519"/>
    </source>
</evidence>
<dbReference type="Pfam" id="PF13359">
    <property type="entry name" value="DDE_Tnp_4"/>
    <property type="match status" value="1"/>
</dbReference>
<evidence type="ECO:0000256" key="4">
    <source>
        <dbReference type="ARBA" id="ARBA00006958"/>
    </source>
</evidence>
<evidence type="ECO:0000259" key="14">
    <source>
        <dbReference type="Pfam" id="PF13359"/>
    </source>
</evidence>
<evidence type="ECO:0000313" key="15">
    <source>
        <dbReference type="EMBL" id="GCC33086.1"/>
    </source>
</evidence>
<dbReference type="STRING" id="137246.A0A401SRT3"/>
<dbReference type="GO" id="GO:0004518">
    <property type="term" value="F:nuclease activity"/>
    <property type="evidence" value="ECO:0007669"/>
    <property type="project" value="UniProtKB-KW"/>
</dbReference>
<evidence type="ECO:0000256" key="11">
    <source>
        <dbReference type="ARBA" id="ARBA00030126"/>
    </source>
</evidence>
<sequence length="375" mass="42464">MGAAAIAGFLLVEEEEEQQQRRAAQERRGHRRITTRRTNYPRHRVFRNRVSYLGLTEEQCLKRLRLSRDAVTQVCRLVQGDLHGESIIRTALPVAVKVTAALNFYATGTFQAPTANITGISQFAVYRSIKEVTDALIRHAPTYLSFRKDEEQQRQQYFFNIAGFPKVQGIIDCMQVAICAPNNNPMAYLNAKGYYSINVQIICDHRQKIMNVHACCPGGIHDFYILKQSEVLLMFEGEGKLNGWLLGDLGYVLQPWLMTPLLHPGTEAENRYNVGHAQTSRVIKQTFGLLKKRFKCLDHSGGALRYAPEKVSKIVTVCCMLHNIAMDSGLSLDLDEELQSIEDEEDHGPQQPPALDQPLQAARQMREEVIAQFFS</sequence>
<comment type="similarity">
    <text evidence="4">Belongs to the HARBI1 family.</text>
</comment>
<dbReference type="GO" id="GO:0046872">
    <property type="term" value="F:metal ion binding"/>
    <property type="evidence" value="ECO:0007669"/>
    <property type="project" value="UniProtKB-KW"/>
</dbReference>
<dbReference type="Proteomes" id="UP000287033">
    <property type="component" value="Unassembled WGS sequence"/>
</dbReference>
<dbReference type="GO" id="GO:0005737">
    <property type="term" value="C:cytoplasm"/>
    <property type="evidence" value="ECO:0007669"/>
    <property type="project" value="UniProtKB-SubCell"/>
</dbReference>
<organism evidence="15 16">
    <name type="scientific">Chiloscyllium punctatum</name>
    <name type="common">Brownbanded bambooshark</name>
    <name type="synonym">Hemiscyllium punctatum</name>
    <dbReference type="NCBI Taxonomy" id="137246"/>
    <lineage>
        <taxon>Eukaryota</taxon>
        <taxon>Metazoa</taxon>
        <taxon>Chordata</taxon>
        <taxon>Craniata</taxon>
        <taxon>Vertebrata</taxon>
        <taxon>Chondrichthyes</taxon>
        <taxon>Elasmobranchii</taxon>
        <taxon>Galeomorphii</taxon>
        <taxon>Galeoidea</taxon>
        <taxon>Orectolobiformes</taxon>
        <taxon>Hemiscylliidae</taxon>
        <taxon>Chiloscyllium</taxon>
    </lineage>
</organism>
<proteinExistence type="inferred from homology"/>
<comment type="cofactor">
    <cofactor evidence="1">
        <name>a divalent metal cation</name>
        <dbReference type="ChEBI" id="CHEBI:60240"/>
    </cofactor>
</comment>
<dbReference type="InterPro" id="IPR027806">
    <property type="entry name" value="HARBI1_dom"/>
</dbReference>
<evidence type="ECO:0000256" key="1">
    <source>
        <dbReference type="ARBA" id="ARBA00001968"/>
    </source>
</evidence>
<keyword evidence="6" id="KW-0963">Cytoplasm</keyword>
<accession>A0A401SRT3</accession>
<comment type="subcellular location">
    <subcellularLocation>
        <location evidence="3">Cytoplasm</location>
    </subcellularLocation>
    <subcellularLocation>
        <location evidence="2">Nucleus</location>
    </subcellularLocation>
</comment>
<keyword evidence="9" id="KW-0378">Hydrolase</keyword>
<evidence type="ECO:0000256" key="2">
    <source>
        <dbReference type="ARBA" id="ARBA00004123"/>
    </source>
</evidence>
<keyword evidence="7" id="KW-0540">Nuclease</keyword>
<name>A0A401SRT3_CHIPU</name>
<keyword evidence="10" id="KW-0539">Nucleus</keyword>
<protein>
    <recommendedName>
        <fullName evidence="5">Putative nuclease HARBI1</fullName>
    </recommendedName>
    <alternativeName>
        <fullName evidence="11">Harbinger transposase-derived nuclease</fullName>
    </alternativeName>
</protein>
<evidence type="ECO:0000256" key="8">
    <source>
        <dbReference type="ARBA" id="ARBA00022723"/>
    </source>
</evidence>
<dbReference type="OMA" id="NYHSMNM"/>
<evidence type="ECO:0000256" key="3">
    <source>
        <dbReference type="ARBA" id="ARBA00004496"/>
    </source>
</evidence>
<comment type="function">
    <text evidence="12">Transposase-derived protein that may have nuclease activity. Does not have transposase activity.</text>
</comment>
<dbReference type="AlphaFoldDB" id="A0A401SRT3"/>
<evidence type="ECO:0000256" key="12">
    <source>
        <dbReference type="ARBA" id="ARBA00045850"/>
    </source>
</evidence>
<evidence type="ECO:0000256" key="10">
    <source>
        <dbReference type="ARBA" id="ARBA00023242"/>
    </source>
</evidence>
<reference evidence="15 16" key="1">
    <citation type="journal article" date="2018" name="Nat. Ecol. Evol.">
        <title>Shark genomes provide insights into elasmobranch evolution and the origin of vertebrates.</title>
        <authorList>
            <person name="Hara Y"/>
            <person name="Yamaguchi K"/>
            <person name="Onimaru K"/>
            <person name="Kadota M"/>
            <person name="Koyanagi M"/>
            <person name="Keeley SD"/>
            <person name="Tatsumi K"/>
            <person name="Tanaka K"/>
            <person name="Motone F"/>
            <person name="Kageyama Y"/>
            <person name="Nozu R"/>
            <person name="Adachi N"/>
            <person name="Nishimura O"/>
            <person name="Nakagawa R"/>
            <person name="Tanegashima C"/>
            <person name="Kiyatake I"/>
            <person name="Matsumoto R"/>
            <person name="Murakumo K"/>
            <person name="Nishida K"/>
            <person name="Terakita A"/>
            <person name="Kuratani S"/>
            <person name="Sato K"/>
            <person name="Hyodo S Kuraku.S."/>
        </authorList>
    </citation>
    <scope>NUCLEOTIDE SEQUENCE [LARGE SCALE GENOMIC DNA]</scope>
</reference>
<comment type="caution">
    <text evidence="15">The sequence shown here is derived from an EMBL/GenBank/DDBJ whole genome shotgun (WGS) entry which is preliminary data.</text>
</comment>
<feature type="region of interest" description="Disordered" evidence="13">
    <location>
        <begin position="342"/>
        <end position="361"/>
    </location>
</feature>
<keyword evidence="8" id="KW-0479">Metal-binding</keyword>
<gene>
    <name evidence="15" type="ORF">chiPu_0011553</name>
</gene>
<dbReference type="EMBL" id="BEZZ01000485">
    <property type="protein sequence ID" value="GCC33086.1"/>
    <property type="molecule type" value="Genomic_DNA"/>
</dbReference>
<dbReference type="GO" id="GO:0005634">
    <property type="term" value="C:nucleus"/>
    <property type="evidence" value="ECO:0007669"/>
    <property type="project" value="UniProtKB-SubCell"/>
</dbReference>
<dbReference type="InterPro" id="IPR026103">
    <property type="entry name" value="HARBI1_animal"/>
</dbReference>
<dbReference type="PANTHER" id="PTHR22930:SF267">
    <property type="entry name" value="NUCLEASE HARBI1-RELATED"/>
    <property type="match status" value="1"/>
</dbReference>
<evidence type="ECO:0000256" key="9">
    <source>
        <dbReference type="ARBA" id="ARBA00022801"/>
    </source>
</evidence>
<dbReference type="InterPro" id="IPR045249">
    <property type="entry name" value="HARBI1-like"/>
</dbReference>
<feature type="domain" description="DDE Tnp4" evidence="14">
    <location>
        <begin position="171"/>
        <end position="323"/>
    </location>
</feature>
<dbReference type="PRINTS" id="PR02086">
    <property type="entry name" value="PUTNUCHARBI1"/>
</dbReference>
<dbReference type="GO" id="GO:0016787">
    <property type="term" value="F:hydrolase activity"/>
    <property type="evidence" value="ECO:0007669"/>
    <property type="project" value="UniProtKB-KW"/>
</dbReference>
<dbReference type="OrthoDB" id="9946389at2759"/>
<evidence type="ECO:0000256" key="13">
    <source>
        <dbReference type="SAM" id="MobiDB-lite"/>
    </source>
</evidence>
<evidence type="ECO:0000313" key="16">
    <source>
        <dbReference type="Proteomes" id="UP000287033"/>
    </source>
</evidence>